<organism evidence="2 3">
    <name type="scientific">Methylobacterium haplocladii</name>
    <dbReference type="NCBI Taxonomy" id="1176176"/>
    <lineage>
        <taxon>Bacteria</taxon>
        <taxon>Pseudomonadati</taxon>
        <taxon>Pseudomonadota</taxon>
        <taxon>Alphaproteobacteria</taxon>
        <taxon>Hyphomicrobiales</taxon>
        <taxon>Methylobacteriaceae</taxon>
        <taxon>Methylobacterium</taxon>
    </lineage>
</organism>
<dbReference type="RefSeq" id="WP_147078470.1">
    <property type="nucleotide sequence ID" value="NZ_BJZT01000019.1"/>
</dbReference>
<name>A0A512IPG8_9HYPH</name>
<protein>
    <submittedName>
        <fullName evidence="2">Uncharacterized protein</fullName>
    </submittedName>
</protein>
<gene>
    <name evidence="2" type="ORF">MHA02_19730</name>
</gene>
<keyword evidence="3" id="KW-1185">Reference proteome</keyword>
<feature type="compositionally biased region" description="Pro residues" evidence="1">
    <location>
        <begin position="87"/>
        <end position="104"/>
    </location>
</feature>
<sequence>MAWKGALLEAGRDLELDHDRDDVVGRQRRRIEDLDVGQDLGDSLLDGDTDAIRVAVFRREGAGDLLCGVTERPADEARQVEPAKAAPSPPAPRLPSKPYRLPPA</sequence>
<evidence type="ECO:0000313" key="2">
    <source>
        <dbReference type="EMBL" id="GEO99585.1"/>
    </source>
</evidence>
<reference evidence="2 3" key="1">
    <citation type="submission" date="2019-07" db="EMBL/GenBank/DDBJ databases">
        <title>Whole genome shotgun sequence of Methylobacterium haplocladii NBRC 107714.</title>
        <authorList>
            <person name="Hosoyama A."/>
            <person name="Uohara A."/>
            <person name="Ohji S."/>
            <person name="Ichikawa N."/>
        </authorList>
    </citation>
    <scope>NUCLEOTIDE SEQUENCE [LARGE SCALE GENOMIC DNA]</scope>
    <source>
        <strain evidence="2 3">NBRC 107714</strain>
    </source>
</reference>
<dbReference type="Proteomes" id="UP000321258">
    <property type="component" value="Unassembled WGS sequence"/>
</dbReference>
<evidence type="ECO:0000313" key="3">
    <source>
        <dbReference type="Proteomes" id="UP000321258"/>
    </source>
</evidence>
<feature type="region of interest" description="Disordered" evidence="1">
    <location>
        <begin position="73"/>
        <end position="104"/>
    </location>
</feature>
<dbReference type="EMBL" id="BJZT01000019">
    <property type="protein sequence ID" value="GEO99585.1"/>
    <property type="molecule type" value="Genomic_DNA"/>
</dbReference>
<accession>A0A512IPG8</accession>
<comment type="caution">
    <text evidence="2">The sequence shown here is derived from an EMBL/GenBank/DDBJ whole genome shotgun (WGS) entry which is preliminary data.</text>
</comment>
<dbReference type="AlphaFoldDB" id="A0A512IPG8"/>
<evidence type="ECO:0000256" key="1">
    <source>
        <dbReference type="SAM" id="MobiDB-lite"/>
    </source>
</evidence>
<proteinExistence type="predicted"/>